<dbReference type="Gene3D" id="3.40.33.10">
    <property type="entry name" value="CAP"/>
    <property type="match status" value="1"/>
</dbReference>
<comment type="subcellular location">
    <subcellularLocation>
        <location evidence="1">Secreted</location>
    </subcellularLocation>
</comment>
<dbReference type="Pfam" id="PF00188">
    <property type="entry name" value="CAP"/>
    <property type="match status" value="1"/>
</dbReference>
<evidence type="ECO:0000259" key="3">
    <source>
        <dbReference type="SMART" id="SM00198"/>
    </source>
</evidence>
<name>A0AAV8W728_9CUCU</name>
<sequence>MLRDFDFIFFYPSDVGASCCHKEIIELHSRQRRILSPWMTRIPDMVWDNELAKKAQEIAATCQFKYEPPIREGLSGRFRTEQNMFLKCSKEDNVNPKWAAPIQDWFSVDKVRPNYATSSGETGQLPWRKLHSLLVGCGYANYKMNVTEFPDAEKTVRIDFSGPEKDYCQVYVCVYGPL</sequence>
<dbReference type="CDD" id="cd05380">
    <property type="entry name" value="CAP_euk"/>
    <property type="match status" value="1"/>
</dbReference>
<dbReference type="InterPro" id="IPR014044">
    <property type="entry name" value="CAP_dom"/>
</dbReference>
<gene>
    <name evidence="4" type="ORF">NQ315_008586</name>
</gene>
<evidence type="ECO:0000256" key="2">
    <source>
        <dbReference type="ARBA" id="ARBA00022525"/>
    </source>
</evidence>
<keyword evidence="5" id="KW-1185">Reference proteome</keyword>
<feature type="domain" description="SCP" evidence="3">
    <location>
        <begin position="22"/>
        <end position="148"/>
    </location>
</feature>
<organism evidence="4 5">
    <name type="scientific">Exocentrus adspersus</name>
    <dbReference type="NCBI Taxonomy" id="1586481"/>
    <lineage>
        <taxon>Eukaryota</taxon>
        <taxon>Metazoa</taxon>
        <taxon>Ecdysozoa</taxon>
        <taxon>Arthropoda</taxon>
        <taxon>Hexapoda</taxon>
        <taxon>Insecta</taxon>
        <taxon>Pterygota</taxon>
        <taxon>Neoptera</taxon>
        <taxon>Endopterygota</taxon>
        <taxon>Coleoptera</taxon>
        <taxon>Polyphaga</taxon>
        <taxon>Cucujiformia</taxon>
        <taxon>Chrysomeloidea</taxon>
        <taxon>Cerambycidae</taxon>
        <taxon>Lamiinae</taxon>
        <taxon>Acanthocinini</taxon>
        <taxon>Exocentrus</taxon>
    </lineage>
</organism>
<reference evidence="4 5" key="1">
    <citation type="journal article" date="2023" name="Insect Mol. Biol.">
        <title>Genome sequencing provides insights into the evolution of gene families encoding plant cell wall-degrading enzymes in longhorned beetles.</title>
        <authorList>
            <person name="Shin N.R."/>
            <person name="Okamura Y."/>
            <person name="Kirsch R."/>
            <person name="Pauchet Y."/>
        </authorList>
    </citation>
    <scope>NUCLEOTIDE SEQUENCE [LARGE SCALE GENOMIC DNA]</scope>
    <source>
        <strain evidence="4">EAD_L_NR</strain>
    </source>
</reference>
<dbReference type="Proteomes" id="UP001159042">
    <property type="component" value="Unassembled WGS sequence"/>
</dbReference>
<proteinExistence type="predicted"/>
<evidence type="ECO:0000256" key="1">
    <source>
        <dbReference type="ARBA" id="ARBA00004613"/>
    </source>
</evidence>
<dbReference type="AlphaFoldDB" id="A0AAV8W728"/>
<dbReference type="GO" id="GO:0005576">
    <property type="term" value="C:extracellular region"/>
    <property type="evidence" value="ECO:0007669"/>
    <property type="project" value="UniProtKB-SubCell"/>
</dbReference>
<evidence type="ECO:0000313" key="4">
    <source>
        <dbReference type="EMBL" id="KAJ8921952.1"/>
    </source>
</evidence>
<evidence type="ECO:0000313" key="5">
    <source>
        <dbReference type="Proteomes" id="UP001159042"/>
    </source>
</evidence>
<keyword evidence="2" id="KW-0964">Secreted</keyword>
<dbReference type="SUPFAM" id="SSF55797">
    <property type="entry name" value="PR-1-like"/>
    <property type="match status" value="1"/>
</dbReference>
<dbReference type="EMBL" id="JANEYG010000008">
    <property type="protein sequence ID" value="KAJ8921952.1"/>
    <property type="molecule type" value="Genomic_DNA"/>
</dbReference>
<comment type="caution">
    <text evidence="4">The sequence shown here is derived from an EMBL/GenBank/DDBJ whole genome shotgun (WGS) entry which is preliminary data.</text>
</comment>
<dbReference type="SMART" id="SM00198">
    <property type="entry name" value="SCP"/>
    <property type="match status" value="1"/>
</dbReference>
<protein>
    <recommendedName>
        <fullName evidence="3">SCP domain-containing protein</fullName>
    </recommendedName>
</protein>
<accession>A0AAV8W728</accession>
<dbReference type="InterPro" id="IPR035940">
    <property type="entry name" value="CAP_sf"/>
</dbReference>